<proteinExistence type="predicted"/>
<keyword evidence="1" id="KW-1133">Transmembrane helix</keyword>
<dbReference type="AlphaFoldDB" id="A0A9D1X506"/>
<sequence>MKISTIILGILFFAIATMIIYGWGIVRQKNQSGDLMKILFSKGQARVKKYVKMHGAITLGQAAKLCEELEARQPFSANKAVVKDARDFAGQLLAYMVKTGQLEKRGAEYIFTKEEHGGSHKK</sequence>
<protein>
    <submittedName>
        <fullName evidence="2">Uncharacterized protein</fullName>
    </submittedName>
</protein>
<feature type="transmembrane region" description="Helical" evidence="1">
    <location>
        <begin position="6"/>
        <end position="26"/>
    </location>
</feature>
<keyword evidence="1" id="KW-0812">Transmembrane</keyword>
<reference evidence="2" key="2">
    <citation type="submission" date="2021-04" db="EMBL/GenBank/DDBJ databases">
        <authorList>
            <person name="Gilroy R."/>
        </authorList>
    </citation>
    <scope>NUCLEOTIDE SEQUENCE</scope>
    <source>
        <strain evidence="2">ChiSxjej3B15-1167</strain>
    </source>
</reference>
<name>A0A9D1X506_9FIRM</name>
<evidence type="ECO:0000313" key="3">
    <source>
        <dbReference type="Proteomes" id="UP000886805"/>
    </source>
</evidence>
<evidence type="ECO:0000313" key="2">
    <source>
        <dbReference type="EMBL" id="HIX73058.1"/>
    </source>
</evidence>
<organism evidence="2 3">
    <name type="scientific">Candidatus Anaerobutyricum stercoripullorum</name>
    <dbReference type="NCBI Taxonomy" id="2838456"/>
    <lineage>
        <taxon>Bacteria</taxon>
        <taxon>Bacillati</taxon>
        <taxon>Bacillota</taxon>
        <taxon>Clostridia</taxon>
        <taxon>Lachnospirales</taxon>
        <taxon>Lachnospiraceae</taxon>
        <taxon>Anaerobutyricum</taxon>
    </lineage>
</organism>
<keyword evidence="1" id="KW-0472">Membrane</keyword>
<accession>A0A9D1X506</accession>
<dbReference type="Proteomes" id="UP000886805">
    <property type="component" value="Unassembled WGS sequence"/>
</dbReference>
<dbReference type="EMBL" id="DXEQ01000257">
    <property type="protein sequence ID" value="HIX73058.1"/>
    <property type="molecule type" value="Genomic_DNA"/>
</dbReference>
<reference evidence="2" key="1">
    <citation type="journal article" date="2021" name="PeerJ">
        <title>Extensive microbial diversity within the chicken gut microbiome revealed by metagenomics and culture.</title>
        <authorList>
            <person name="Gilroy R."/>
            <person name="Ravi A."/>
            <person name="Getino M."/>
            <person name="Pursley I."/>
            <person name="Horton D.L."/>
            <person name="Alikhan N.F."/>
            <person name="Baker D."/>
            <person name="Gharbi K."/>
            <person name="Hall N."/>
            <person name="Watson M."/>
            <person name="Adriaenssens E.M."/>
            <person name="Foster-Nyarko E."/>
            <person name="Jarju S."/>
            <person name="Secka A."/>
            <person name="Antonio M."/>
            <person name="Oren A."/>
            <person name="Chaudhuri R.R."/>
            <person name="La Ragione R."/>
            <person name="Hildebrand F."/>
            <person name="Pallen M.J."/>
        </authorList>
    </citation>
    <scope>NUCLEOTIDE SEQUENCE</scope>
    <source>
        <strain evidence="2">ChiSxjej3B15-1167</strain>
    </source>
</reference>
<evidence type="ECO:0000256" key="1">
    <source>
        <dbReference type="SAM" id="Phobius"/>
    </source>
</evidence>
<gene>
    <name evidence="2" type="ORF">H9849_08560</name>
</gene>
<comment type="caution">
    <text evidence="2">The sequence shown here is derived from an EMBL/GenBank/DDBJ whole genome shotgun (WGS) entry which is preliminary data.</text>
</comment>